<dbReference type="InterPro" id="IPR036179">
    <property type="entry name" value="Ig-like_dom_sf"/>
</dbReference>
<protein>
    <recommendedName>
        <fullName evidence="6">Ig-like domain-containing protein</fullName>
    </recommendedName>
</protein>
<dbReference type="Gene3D" id="3.30.505.10">
    <property type="entry name" value="SH2 domain"/>
    <property type="match status" value="1"/>
</dbReference>
<comment type="caution">
    <text evidence="7">The sequence shown here is derived from an EMBL/GenBank/DDBJ whole genome shotgun (WGS) entry which is preliminary data.</text>
</comment>
<comment type="subcellular location">
    <subcellularLocation>
        <location evidence="1">Cytoplasm</location>
    </subcellularLocation>
</comment>
<dbReference type="InterPro" id="IPR052385">
    <property type="entry name" value="Obscurin/Obscurin-like_Reg"/>
</dbReference>
<accession>A0A8S1HTR4</accession>
<dbReference type="OrthoDB" id="504170at2759"/>
<dbReference type="InterPro" id="IPR013783">
    <property type="entry name" value="Ig-like_fold"/>
</dbReference>
<dbReference type="SUPFAM" id="SSF48726">
    <property type="entry name" value="Immunoglobulin"/>
    <property type="match status" value="1"/>
</dbReference>
<name>A0A8S1HTR4_9PELO</name>
<dbReference type="PANTHER" id="PTHR35971:SF5">
    <property type="entry name" value="OBSCURIN LIKE CYTOSKELETAL ADAPTOR 1"/>
    <property type="match status" value="1"/>
</dbReference>
<keyword evidence="8" id="KW-1185">Reference proteome</keyword>
<reference evidence="7" key="1">
    <citation type="submission" date="2020-10" db="EMBL/GenBank/DDBJ databases">
        <authorList>
            <person name="Kikuchi T."/>
        </authorList>
    </citation>
    <scope>NUCLEOTIDE SEQUENCE</scope>
    <source>
        <strain evidence="7">NKZ352</strain>
    </source>
</reference>
<keyword evidence="4" id="KW-1015">Disulfide bond</keyword>
<evidence type="ECO:0000256" key="2">
    <source>
        <dbReference type="ARBA" id="ARBA00022490"/>
    </source>
</evidence>
<dbReference type="GO" id="GO:0005737">
    <property type="term" value="C:cytoplasm"/>
    <property type="evidence" value="ECO:0007669"/>
    <property type="project" value="UniProtKB-SubCell"/>
</dbReference>
<dbReference type="InterPro" id="IPR003599">
    <property type="entry name" value="Ig_sub"/>
</dbReference>
<dbReference type="EMBL" id="CAJGYM010000137">
    <property type="protein sequence ID" value="CAD6198740.1"/>
    <property type="molecule type" value="Genomic_DNA"/>
</dbReference>
<feature type="compositionally biased region" description="Basic and acidic residues" evidence="5">
    <location>
        <begin position="461"/>
        <end position="472"/>
    </location>
</feature>
<feature type="compositionally biased region" description="Basic and acidic residues" evidence="5">
    <location>
        <begin position="42"/>
        <end position="53"/>
    </location>
</feature>
<sequence>MASTPIDQSQTTPVIPAILNFDSSLLAPVASEQALSPTSPTMEDKSRGQKKMETAVADPRHTFVVPIKSDKVNENETATLETELNVQDADVVWWHEGKRIVIDGKKYVVEVSNFKRLLIINSSQIEDCGEYWCTTKDDKTTTKLIVDSLDENFVVKPDDNKKFTKTAGVWFGNGKKKSLTPGGKVETRTGNETNTLHIYKEEMEEADVYGIDQADLRGSTNVFAQEAEKQKAYTFQKNGIEAKGGESRAVEAEILRNGKSFDGKTKGLGEVVNKYDAQIVCIDPQLADTGKRAMEQGYSAGTASAPSELFVDDQSQPPKGPLETTNMRAESGDIIWSTRDNSEEAPKKAYIVEVEQGQNGQWKKIDKIKGTDLRSVEGMESATRKNSSYWVIQGAKKTFVSVFEGVFRLKSGSEILPSAPCELTSPNQPNGSIQKPKEENGPPGYEIEGSETAHSATTQKMETKNEEREKLLSKNTTAEAAKTLSTENRKNLIAKRDKDDLHQIIVPEREERIAKKDDESFLENLYFFHGFLPQIETIMFIKRGGDFLLRKWEDEGQDFLVVSVGVLLDYTRDGSEDLDKNYGKEEPVRINDHIVHRNSTGVFIDEEITFDCLEDMLGYYIFHPNKASLSIQLKRACPKRVFQFSANEIEKKKT</sequence>
<feature type="region of interest" description="Disordered" evidence="5">
    <location>
        <begin position="418"/>
        <end position="480"/>
    </location>
</feature>
<keyword evidence="3" id="KW-0597">Phosphoprotein</keyword>
<feature type="compositionally biased region" description="Polar residues" evidence="5">
    <location>
        <begin position="313"/>
        <end position="326"/>
    </location>
</feature>
<gene>
    <name evidence="7" type="ORF">CAUJ_LOCUS14646</name>
</gene>
<evidence type="ECO:0000256" key="1">
    <source>
        <dbReference type="ARBA" id="ARBA00004496"/>
    </source>
</evidence>
<feature type="compositionally biased region" description="Polar residues" evidence="5">
    <location>
        <begin position="424"/>
        <end position="433"/>
    </location>
</feature>
<feature type="non-terminal residue" evidence="7">
    <location>
        <position position="1"/>
    </location>
</feature>
<feature type="region of interest" description="Disordered" evidence="5">
    <location>
        <begin position="32"/>
        <end position="53"/>
    </location>
</feature>
<keyword evidence="2" id="KW-0963">Cytoplasm</keyword>
<dbReference type="AlphaFoldDB" id="A0A8S1HTR4"/>
<dbReference type="Proteomes" id="UP000835052">
    <property type="component" value="Unassembled WGS sequence"/>
</dbReference>
<evidence type="ECO:0000256" key="4">
    <source>
        <dbReference type="ARBA" id="ARBA00023157"/>
    </source>
</evidence>
<dbReference type="Pfam" id="PF07679">
    <property type="entry name" value="I-set"/>
    <property type="match status" value="1"/>
</dbReference>
<evidence type="ECO:0000256" key="3">
    <source>
        <dbReference type="ARBA" id="ARBA00022553"/>
    </source>
</evidence>
<dbReference type="Gene3D" id="2.60.40.10">
    <property type="entry name" value="Immunoglobulins"/>
    <property type="match status" value="1"/>
</dbReference>
<organism evidence="7 8">
    <name type="scientific">Caenorhabditis auriculariae</name>
    <dbReference type="NCBI Taxonomy" id="2777116"/>
    <lineage>
        <taxon>Eukaryota</taxon>
        <taxon>Metazoa</taxon>
        <taxon>Ecdysozoa</taxon>
        <taxon>Nematoda</taxon>
        <taxon>Chromadorea</taxon>
        <taxon>Rhabditida</taxon>
        <taxon>Rhabditina</taxon>
        <taxon>Rhabditomorpha</taxon>
        <taxon>Rhabditoidea</taxon>
        <taxon>Rhabditidae</taxon>
        <taxon>Peloderinae</taxon>
        <taxon>Caenorhabditis</taxon>
    </lineage>
</organism>
<dbReference type="PROSITE" id="PS50835">
    <property type="entry name" value="IG_LIKE"/>
    <property type="match status" value="1"/>
</dbReference>
<feature type="domain" description="Ig-like" evidence="6">
    <location>
        <begin position="59"/>
        <end position="146"/>
    </location>
</feature>
<dbReference type="SMART" id="SM00409">
    <property type="entry name" value="IG"/>
    <property type="match status" value="1"/>
</dbReference>
<proteinExistence type="predicted"/>
<dbReference type="SUPFAM" id="SSF55550">
    <property type="entry name" value="SH2 domain"/>
    <property type="match status" value="1"/>
</dbReference>
<dbReference type="PANTHER" id="PTHR35971">
    <property type="entry name" value="SI:DKEY-31G6.6"/>
    <property type="match status" value="1"/>
</dbReference>
<evidence type="ECO:0000313" key="8">
    <source>
        <dbReference type="Proteomes" id="UP000835052"/>
    </source>
</evidence>
<dbReference type="InterPro" id="IPR013098">
    <property type="entry name" value="Ig_I-set"/>
</dbReference>
<evidence type="ECO:0000256" key="5">
    <source>
        <dbReference type="SAM" id="MobiDB-lite"/>
    </source>
</evidence>
<evidence type="ECO:0000313" key="7">
    <source>
        <dbReference type="EMBL" id="CAD6198740.1"/>
    </source>
</evidence>
<feature type="region of interest" description="Disordered" evidence="5">
    <location>
        <begin position="297"/>
        <end position="326"/>
    </location>
</feature>
<dbReference type="InterPro" id="IPR036860">
    <property type="entry name" value="SH2_dom_sf"/>
</dbReference>
<dbReference type="InterPro" id="IPR007110">
    <property type="entry name" value="Ig-like_dom"/>
</dbReference>
<evidence type="ECO:0000259" key="6">
    <source>
        <dbReference type="PROSITE" id="PS50835"/>
    </source>
</evidence>